<accession>A0ABU3BIB3</accession>
<dbReference type="InterPro" id="IPR011992">
    <property type="entry name" value="EF-hand-dom_pair"/>
</dbReference>
<dbReference type="Gene3D" id="1.10.238.10">
    <property type="entry name" value="EF-hand"/>
    <property type="match status" value="1"/>
</dbReference>
<gene>
    <name evidence="2" type="ORF">RM520_09700</name>
</gene>
<dbReference type="InterPro" id="IPR025924">
    <property type="entry name" value="YHYH_dom"/>
</dbReference>
<keyword evidence="3" id="KW-1185">Reference proteome</keyword>
<evidence type="ECO:0000313" key="2">
    <source>
        <dbReference type="EMBL" id="MDT0621902.1"/>
    </source>
</evidence>
<dbReference type="Pfam" id="PF14240">
    <property type="entry name" value="YHYH"/>
    <property type="match status" value="1"/>
</dbReference>
<dbReference type="RefSeq" id="WP_311387876.1">
    <property type="nucleotide sequence ID" value="NZ_JAVRHU010000002.1"/>
</dbReference>
<organism evidence="2 3">
    <name type="scientific">Croceitalea vernalis</name>
    <dbReference type="NCBI Taxonomy" id="3075599"/>
    <lineage>
        <taxon>Bacteria</taxon>
        <taxon>Pseudomonadati</taxon>
        <taxon>Bacteroidota</taxon>
        <taxon>Flavobacteriia</taxon>
        <taxon>Flavobacteriales</taxon>
        <taxon>Flavobacteriaceae</taxon>
        <taxon>Croceitalea</taxon>
    </lineage>
</organism>
<comment type="caution">
    <text evidence="2">The sequence shown here is derived from an EMBL/GenBank/DDBJ whole genome shotgun (WGS) entry which is preliminary data.</text>
</comment>
<dbReference type="Proteomes" id="UP001250662">
    <property type="component" value="Unassembled WGS sequence"/>
</dbReference>
<sequence>MIKPKNFLLTLIILVCFCACKNKNHEHGEHTHVHNEVSNLDDQNYFDEYMLSDQVYGTKTIVTITETQRIMVTNSLPNHNTGKFPNEGNPNTIAAQNRKFEFPLKPVFVGKPTWIREPGIAINGIKFEPGTGEVVQCESGENYRVEAFQDIIDLGLDFNNAHVQPTGAYHYHGAPVSIIETMENLEDLVHIGFAHDGFPIYYSRSGKYKPSYRLVEGIREGEDCSYERPGISVEVADGGHHDGTFNSDFEFVDGLGDLDECNGITIDDEYMYLVTSEFPYVSRCLMGAFESNQRGGPPPNRPAGKPDLNELFEQMDINKDDKITEAEAEGPLKQMFKSVDTNKDEFLSKEELKKHLNDYDSRPKR</sequence>
<feature type="domain" description="EF-hand" evidence="1">
    <location>
        <begin position="327"/>
        <end position="362"/>
    </location>
</feature>
<dbReference type="EMBL" id="JAVRHU010000002">
    <property type="protein sequence ID" value="MDT0621902.1"/>
    <property type="molecule type" value="Genomic_DNA"/>
</dbReference>
<dbReference type="SUPFAM" id="SSF47473">
    <property type="entry name" value="EF-hand"/>
    <property type="match status" value="1"/>
</dbReference>
<reference evidence="2 3" key="1">
    <citation type="submission" date="2023-09" db="EMBL/GenBank/DDBJ databases">
        <authorList>
            <person name="Rey-Velasco X."/>
        </authorList>
    </citation>
    <scope>NUCLEOTIDE SEQUENCE [LARGE SCALE GENOMIC DNA]</scope>
    <source>
        <strain evidence="2 3">P007</strain>
    </source>
</reference>
<evidence type="ECO:0000313" key="3">
    <source>
        <dbReference type="Proteomes" id="UP001250662"/>
    </source>
</evidence>
<dbReference type="PROSITE" id="PS50222">
    <property type="entry name" value="EF_HAND_2"/>
    <property type="match status" value="1"/>
</dbReference>
<dbReference type="InterPro" id="IPR002048">
    <property type="entry name" value="EF_hand_dom"/>
</dbReference>
<protein>
    <submittedName>
        <fullName evidence="2">YHYH protein</fullName>
    </submittedName>
</protein>
<proteinExistence type="predicted"/>
<evidence type="ECO:0000259" key="1">
    <source>
        <dbReference type="PROSITE" id="PS50222"/>
    </source>
</evidence>
<name>A0ABU3BIB3_9FLAO</name>